<feature type="transmembrane region" description="Helical" evidence="9">
    <location>
        <begin position="872"/>
        <end position="889"/>
    </location>
</feature>
<comment type="caution">
    <text evidence="11">The sequence shown here is derived from an EMBL/GenBank/DDBJ whole genome shotgun (WGS) entry which is preliminary data.</text>
</comment>
<dbReference type="Gene3D" id="3.30.70.1440">
    <property type="entry name" value="Multidrug efflux transporter AcrB pore domain"/>
    <property type="match status" value="1"/>
</dbReference>
<dbReference type="InterPro" id="IPR000731">
    <property type="entry name" value="SSD"/>
</dbReference>
<evidence type="ECO:0000256" key="3">
    <source>
        <dbReference type="ARBA" id="ARBA00022448"/>
    </source>
</evidence>
<dbReference type="PRINTS" id="PR00702">
    <property type="entry name" value="ACRIFLAVINRP"/>
</dbReference>
<keyword evidence="8 9" id="KW-0472">Membrane</keyword>
<dbReference type="PROSITE" id="PS50156">
    <property type="entry name" value="SSD"/>
    <property type="match status" value="1"/>
</dbReference>
<evidence type="ECO:0000256" key="6">
    <source>
        <dbReference type="ARBA" id="ARBA00022692"/>
    </source>
</evidence>
<keyword evidence="12" id="KW-1185">Reference proteome</keyword>
<evidence type="ECO:0000256" key="9">
    <source>
        <dbReference type="RuleBase" id="RU364070"/>
    </source>
</evidence>
<dbReference type="Gene3D" id="3.30.70.1430">
    <property type="entry name" value="Multidrug efflux transporter AcrB pore domain"/>
    <property type="match status" value="2"/>
</dbReference>
<keyword evidence="3 9" id="KW-0813">Transport</keyword>
<dbReference type="Gene3D" id="1.20.1640.10">
    <property type="entry name" value="Multidrug efflux transporter AcrB transmembrane domain"/>
    <property type="match status" value="2"/>
</dbReference>
<evidence type="ECO:0000256" key="7">
    <source>
        <dbReference type="ARBA" id="ARBA00022989"/>
    </source>
</evidence>
<feature type="transmembrane region" description="Helical" evidence="9">
    <location>
        <begin position="474"/>
        <end position="501"/>
    </location>
</feature>
<evidence type="ECO:0000313" key="12">
    <source>
        <dbReference type="Proteomes" id="UP000664761"/>
    </source>
</evidence>
<comment type="similarity">
    <text evidence="2 9">Belongs to the resistance-nodulation-cell division (RND) (TC 2.A.6) family.</text>
</comment>
<accession>A0ABS3F0W5</accession>
<feature type="transmembrane region" description="Helical" evidence="9">
    <location>
        <begin position="395"/>
        <end position="416"/>
    </location>
</feature>
<dbReference type="Pfam" id="PF00873">
    <property type="entry name" value="ACR_tran"/>
    <property type="match status" value="1"/>
</dbReference>
<organism evidence="11 12">
    <name type="scientific">Sneathiella sedimenti</name>
    <dbReference type="NCBI Taxonomy" id="2816034"/>
    <lineage>
        <taxon>Bacteria</taxon>
        <taxon>Pseudomonadati</taxon>
        <taxon>Pseudomonadota</taxon>
        <taxon>Alphaproteobacteria</taxon>
        <taxon>Sneathiellales</taxon>
        <taxon>Sneathiellaceae</taxon>
        <taxon>Sneathiella</taxon>
    </lineage>
</organism>
<dbReference type="InterPro" id="IPR004764">
    <property type="entry name" value="MdtF-like"/>
</dbReference>
<feature type="transmembrane region" description="Helical" evidence="9">
    <location>
        <begin position="534"/>
        <end position="553"/>
    </location>
</feature>
<dbReference type="InterPro" id="IPR027463">
    <property type="entry name" value="AcrB_DN_DC_subdom"/>
</dbReference>
<dbReference type="NCBIfam" id="TIGR00915">
    <property type="entry name" value="2A0602"/>
    <property type="match status" value="1"/>
</dbReference>
<proteinExistence type="inferred from homology"/>
<name>A0ABS3F0W5_9PROT</name>
<feature type="domain" description="SSD" evidence="10">
    <location>
        <begin position="363"/>
        <end position="499"/>
    </location>
</feature>
<dbReference type="Gene3D" id="3.30.2090.10">
    <property type="entry name" value="Multidrug efflux transporter AcrB TolC docking domain, DN and DC subdomains"/>
    <property type="match status" value="2"/>
</dbReference>
<feature type="transmembrane region" description="Helical" evidence="9">
    <location>
        <begin position="922"/>
        <end position="947"/>
    </location>
</feature>
<feature type="transmembrane region" description="Helical" evidence="9">
    <location>
        <begin position="369"/>
        <end position="389"/>
    </location>
</feature>
<feature type="transmembrane region" description="Helical" evidence="9">
    <location>
        <begin position="339"/>
        <end position="362"/>
    </location>
</feature>
<feature type="transmembrane region" description="Helical" evidence="9">
    <location>
        <begin position="442"/>
        <end position="462"/>
    </location>
</feature>
<evidence type="ECO:0000256" key="2">
    <source>
        <dbReference type="ARBA" id="ARBA00010942"/>
    </source>
</evidence>
<dbReference type="InterPro" id="IPR001036">
    <property type="entry name" value="Acrflvin-R"/>
</dbReference>
<dbReference type="Gene3D" id="3.30.70.1320">
    <property type="entry name" value="Multidrug efflux transporter AcrB pore domain like"/>
    <property type="match status" value="1"/>
</dbReference>
<feature type="transmembrane region" description="Helical" evidence="9">
    <location>
        <begin position="12"/>
        <end position="31"/>
    </location>
</feature>
<dbReference type="SUPFAM" id="SSF82714">
    <property type="entry name" value="Multidrug efflux transporter AcrB TolC docking domain, DN and DC subdomains"/>
    <property type="match status" value="2"/>
</dbReference>
<dbReference type="SUPFAM" id="SSF82866">
    <property type="entry name" value="Multidrug efflux transporter AcrB transmembrane domain"/>
    <property type="match status" value="2"/>
</dbReference>
<dbReference type="EMBL" id="JAFLNC010000001">
    <property type="protein sequence ID" value="MBO0332148.1"/>
    <property type="molecule type" value="Genomic_DNA"/>
</dbReference>
<feature type="transmembrane region" description="Helical" evidence="9">
    <location>
        <begin position="975"/>
        <end position="997"/>
    </location>
</feature>
<evidence type="ECO:0000256" key="8">
    <source>
        <dbReference type="ARBA" id="ARBA00023136"/>
    </source>
</evidence>
<dbReference type="SUPFAM" id="SSF82693">
    <property type="entry name" value="Multidrug efflux transporter AcrB pore domain, PN1, PN2, PC1 and PC2 subdomains"/>
    <property type="match status" value="3"/>
</dbReference>
<keyword evidence="7 9" id="KW-1133">Transmembrane helix</keyword>
<evidence type="ECO:0000256" key="4">
    <source>
        <dbReference type="ARBA" id="ARBA00022475"/>
    </source>
</evidence>
<evidence type="ECO:0000256" key="5">
    <source>
        <dbReference type="ARBA" id="ARBA00022519"/>
    </source>
</evidence>
<evidence type="ECO:0000259" key="10">
    <source>
        <dbReference type="PROSITE" id="PS50156"/>
    </source>
</evidence>
<dbReference type="PANTHER" id="PTHR32063">
    <property type="match status" value="1"/>
</dbReference>
<keyword evidence="5 9" id="KW-0997">Cell inner membrane</keyword>
<gene>
    <name evidence="11" type="ORF">J0X12_00885</name>
</gene>
<dbReference type="Proteomes" id="UP000664761">
    <property type="component" value="Unassembled WGS sequence"/>
</dbReference>
<feature type="transmembrane region" description="Helical" evidence="9">
    <location>
        <begin position="896"/>
        <end position="916"/>
    </location>
</feature>
<comment type="subcellular location">
    <subcellularLocation>
        <location evidence="1 9">Cell inner membrane</location>
        <topology evidence="1 9">Multi-pass membrane protein</topology>
    </subcellularLocation>
</comment>
<sequence length="1040" mass="110566">MIFDFFIRRPKFAMVISIVIVLAGILSMFVIPVSQYPDITPPTVQVTTAYSGANSRVVADSVAQPIESAVNGVDHMIYMSSGSNSDGTYALTISFEVGTDPDLATVNTQTRVSQALSSLPDTVQQSGVTVQKQSNSILQIFGFFSDDASLDQLFIGNYLTINVVDQLKRLPGVGNAQILGSSSYAMRIWINNPTLMSNLKLTNRDIISAIQNQNIQAPAGRIGAPPISDQQSLQLTVNAKGRLSTAEEFGNIILRAQDDGSIIRIKDVARVELGAESSQTQLKLGNAEAAGVAIYLSPGANAVITATAVEEKIAELAERFPASMVYHKLVDSSAFVDDMIYKVIETLIEAFILVGIVVFVFLGRFRATLIPLFAVPVAIIGAIAVIYAFGYTANIISLLALVLAIGIVVDDAIIVVENVERVMEEEPHLSPAKAAHKAMTEIAGSIIAITFVLLAVFIPVAVLPGSSGVLFRQFALAISSAMVISAINALTLSPALCALFLRPGKPVVFMRPVTAAINRIGDGYAGLIKKLVRVSALSIAVAIGIGLISGYGISSTPAGFVPEEDKGYVMIVFQLPAGASFNRTEKVAEKVVEAIKGDPAVQLVGQVSGLDLLSNSNASNAGVVFLNLKPYSERKSPELSATAVLQRALPKLAGIAEAAFIPLNPPAIDGMGSAGGFQYVLQAQQGQAPSEMGAVLRNLVVEANQNPNIASAFSTFEANTPQVALDLDRDKAKTLGVEISDVFSALQSQLGGYYVNDFNLFGRTWTVYVQGSEEYRSRIEDIYDIQVRNSSGEMVPVSSFAEARLDSGPRQITRYNNYEAASIYGNPMPGAGLGVAMTDMQEISASELPSGYAFEWTGLALQQVEAAGKTTLVISLAFVFAYLFLVALYESWSIPLAILSSVVVAVFGAVAGIRIAGLSFDLYAQIGIVVLIALAAKNAILVNTFALEQRNTGKSLSESAADGARLRFRPVMMTSFAFIMGLVPLVIASGAGAGAMVALGVPVFSGMLAATTVGMLLIPMLYVAFQWLREKTGWRPIVER</sequence>
<dbReference type="PANTHER" id="PTHR32063:SF76">
    <property type="entry name" value="EFFLUX PUMP MEMBRANE TRANSPORTER"/>
    <property type="match status" value="1"/>
</dbReference>
<keyword evidence="4" id="KW-1003">Cell membrane</keyword>
<protein>
    <recommendedName>
        <fullName evidence="9">Efflux pump membrane transporter</fullName>
    </recommendedName>
</protein>
<feature type="transmembrane region" description="Helical" evidence="9">
    <location>
        <begin position="1003"/>
        <end position="1025"/>
    </location>
</feature>
<dbReference type="RefSeq" id="WP_207041012.1">
    <property type="nucleotide sequence ID" value="NZ_JAFLNC010000001.1"/>
</dbReference>
<reference evidence="11 12" key="1">
    <citation type="submission" date="2021-03" db="EMBL/GenBank/DDBJ databases">
        <title>Sneathiella sp. CAU 1612 isolated from Kang Won-do.</title>
        <authorList>
            <person name="Kim W."/>
        </authorList>
    </citation>
    <scope>NUCLEOTIDE SEQUENCE [LARGE SCALE GENOMIC DNA]</scope>
    <source>
        <strain evidence="11 12">CAU 1612</strain>
    </source>
</reference>
<keyword evidence="6 9" id="KW-0812">Transmembrane</keyword>
<evidence type="ECO:0000256" key="1">
    <source>
        <dbReference type="ARBA" id="ARBA00004429"/>
    </source>
</evidence>
<evidence type="ECO:0000313" key="11">
    <source>
        <dbReference type="EMBL" id="MBO0332148.1"/>
    </source>
</evidence>